<keyword evidence="1" id="KW-0812">Transmembrane</keyword>
<proteinExistence type="predicted"/>
<name>A0A2H4MZT4_9NIDO</name>
<evidence type="ECO:0000313" key="2">
    <source>
        <dbReference type="EMBL" id="ATP66645.1"/>
    </source>
</evidence>
<reference evidence="2 3" key="1">
    <citation type="journal article" date="2018" name="Microbiome">
        <title>Comparative analysis of rodent and small mammal viromes to better understand the wildlife origin of emerging infectious diseases.</title>
        <authorList>
            <person name="Wu Z."/>
            <person name="Lu L."/>
            <person name="Du J."/>
            <person name="Yang L."/>
            <person name="Ren X."/>
            <person name="Liu B."/>
            <person name="Jiang J."/>
            <person name="Yang J."/>
            <person name="Dong J."/>
            <person name="Sun L."/>
            <person name="Zhu Y."/>
            <person name="Li Y."/>
            <person name="Zheng D."/>
            <person name="Zhang C."/>
            <person name="Su H."/>
            <person name="Zheng Y."/>
            <person name="Zhou H."/>
            <person name="Zhu G."/>
            <person name="Li H."/>
            <person name="Chmura A."/>
            <person name="Yang F."/>
            <person name="Daszak P."/>
            <person name="Wang J."/>
            <person name="Liu Q."/>
            <person name="Jin Q."/>
        </authorList>
    </citation>
    <scope>NUCLEOTIDE SEQUENCE [LARGE SCALE GENOMIC DNA]</scope>
    <source>
        <strain evidence="2">RtClan-Arterivirus/GZ2015</strain>
    </source>
</reference>
<keyword evidence="1" id="KW-1133">Transmembrane helix</keyword>
<dbReference type="Pfam" id="PF02340">
    <property type="entry name" value="PRRSV_Env"/>
    <property type="match status" value="1"/>
</dbReference>
<accession>A0A2H4MZT4</accession>
<feature type="transmembrane region" description="Helical" evidence="1">
    <location>
        <begin position="205"/>
        <end position="227"/>
    </location>
</feature>
<dbReference type="EMBL" id="KY369969">
    <property type="protein sequence ID" value="ATP66645.1"/>
    <property type="molecule type" value="Genomic_RNA"/>
</dbReference>
<evidence type="ECO:0000256" key="1">
    <source>
        <dbReference type="SAM" id="Phobius"/>
    </source>
</evidence>
<organism evidence="2 3">
    <name type="scientific">RtClan arterivirus</name>
    <dbReference type="NCBI Taxonomy" id="2847271"/>
    <lineage>
        <taxon>Viruses</taxon>
        <taxon>Riboviria</taxon>
        <taxon>Orthornavirae</taxon>
        <taxon>Pisuviricota</taxon>
        <taxon>Pisoniviricetes</taxon>
        <taxon>Nidovirales</taxon>
        <taxon>Arnidovirineae</taxon>
        <taxon>Arteriviridae</taxon>
        <taxon>Variarterivirinae</taxon>
        <taxon>Nuarterivirus</taxon>
        <taxon>Nuarterivirus guemel</taxon>
    </lineage>
</organism>
<keyword evidence="1" id="KW-0472">Membrane</keyword>
<dbReference type="InterPro" id="IPR003434">
    <property type="entry name" value="Arteri_GP2a"/>
</dbReference>
<keyword evidence="3" id="KW-1185">Reference proteome</keyword>
<protein>
    <submittedName>
        <fullName evidence="2">GP2 protein</fullName>
    </submittedName>
</protein>
<dbReference type="Proteomes" id="UP000501345">
    <property type="component" value="Segment"/>
</dbReference>
<evidence type="ECO:0000313" key="3">
    <source>
        <dbReference type="Proteomes" id="UP000501345"/>
    </source>
</evidence>
<sequence length="249" mass="28460">MSRPQYGTSLLRPSRNLSSASSIYFFFWLFCLALPLQRGLSLSLSDLFSLRPAARPMVLDLVQYSRMSDHAAKICAAQLPKFFRHPTGMTFNMQLQEHLRRIAVKIGMDNYSRLNKFWEVQRFAPWSMRRFADQLLTKYFTNMAGLEASNCQYVRQHYLKILHSAALRFQNVSVSYNASIHGGELKIVGPWRRLDPEIAFHVTTIWMRGSIFSSVAASATLYVIILLRTPIITRAFSYPSLHGAMPTGA</sequence>